<dbReference type="Proteomes" id="UP000193498">
    <property type="component" value="Unassembled WGS sequence"/>
</dbReference>
<dbReference type="PANTHER" id="PTHR38926:SF72">
    <property type="entry name" value="IM:7136021-RELATED"/>
    <property type="match status" value="1"/>
</dbReference>
<gene>
    <name evidence="2" type="ORF">K493DRAFT_296054</name>
</gene>
<keyword evidence="3" id="KW-1185">Reference proteome</keyword>
<organism evidence="2 3">
    <name type="scientific">Basidiobolus meristosporus CBS 931.73</name>
    <dbReference type="NCBI Taxonomy" id="1314790"/>
    <lineage>
        <taxon>Eukaryota</taxon>
        <taxon>Fungi</taxon>
        <taxon>Fungi incertae sedis</taxon>
        <taxon>Zoopagomycota</taxon>
        <taxon>Entomophthoromycotina</taxon>
        <taxon>Basidiobolomycetes</taxon>
        <taxon>Basidiobolales</taxon>
        <taxon>Basidiobolaceae</taxon>
        <taxon>Basidiobolus</taxon>
    </lineage>
</organism>
<comment type="caution">
    <text evidence="2">The sequence shown here is derived from an EMBL/GenBank/DDBJ whole genome shotgun (WGS) entry which is preliminary data.</text>
</comment>
<evidence type="ECO:0000259" key="1">
    <source>
        <dbReference type="Pfam" id="PF12937"/>
    </source>
</evidence>
<reference evidence="2 3" key="1">
    <citation type="submission" date="2016-07" db="EMBL/GenBank/DDBJ databases">
        <title>Pervasive Adenine N6-methylation of Active Genes in Fungi.</title>
        <authorList>
            <consortium name="DOE Joint Genome Institute"/>
            <person name="Mondo S.J."/>
            <person name="Dannebaum R.O."/>
            <person name="Kuo R.C."/>
            <person name="Labutti K."/>
            <person name="Haridas S."/>
            <person name="Kuo A."/>
            <person name="Salamov A."/>
            <person name="Ahrendt S.R."/>
            <person name="Lipzen A."/>
            <person name="Sullivan W."/>
            <person name="Andreopoulos W.B."/>
            <person name="Clum A."/>
            <person name="Lindquist E."/>
            <person name="Daum C."/>
            <person name="Ramamoorthy G.K."/>
            <person name="Gryganskyi A."/>
            <person name="Culley D."/>
            <person name="Magnuson J.K."/>
            <person name="James T.Y."/>
            <person name="O'Malley M.A."/>
            <person name="Stajich J.E."/>
            <person name="Spatafora J.W."/>
            <person name="Visel A."/>
            <person name="Grigoriev I.V."/>
        </authorList>
    </citation>
    <scope>NUCLEOTIDE SEQUENCE [LARGE SCALE GENOMIC DNA]</scope>
    <source>
        <strain evidence="2 3">CBS 931.73</strain>
    </source>
</reference>
<dbReference type="PANTHER" id="PTHR38926">
    <property type="entry name" value="F-BOX DOMAIN CONTAINING PROTEIN, EXPRESSED"/>
    <property type="match status" value="1"/>
</dbReference>
<evidence type="ECO:0000313" key="3">
    <source>
        <dbReference type="Proteomes" id="UP000193498"/>
    </source>
</evidence>
<dbReference type="InParanoid" id="A0A1Y1Z8H5"/>
<sequence length="560" mass="63834">MVSSLSTPISSRISGELLHLIFTFLNDSPKDLYSCSLVNIEWNYFATRLLWRKPTFHSKSSLISFMNAVAVNNKAQHVRELDLERYKGNLVSLHLIERLIKFLPHLQNLSILSFDNYLQRRPNSAFLSSLFFTFPTLKRLTLTVTTCNQDLFADIAYLVRQCSHIEELKILMNFNPTSHDIRPLKRLTFLEIAGPFVDEFLFKVFLPIAPNLTRLTVVGGTFTSKYIQGISKFCRDIRSLSFIRFDDTSRIFHQVCTDLARYFPGRLTELGISLTSAREISPSLWKSLSNSVTSISLHNTRATNPSIKLLAEHIGHSLHTLRLQNISHNQRPGIRAWTAILSKCGAGLAILDISMNNRMNDRIGQLIAQYCHSLSSLSIAKTRITEDSIEPIVNSNRNHLTYLNLNGLRLNEQILRAISTHSRQLRNLHLQACGSSAETINILPLLRAIGRQLHYLDLRGRMVTSRICKGITKYCSNLQGLSICNHSRLYDEDILSLLLLRPNLQITNLHCSKCFFVKDGLSSDLMARVREHGVFGDTWWHQESKRECISSYHKLAGILD</sequence>
<dbReference type="EMBL" id="MCFE01000017">
    <property type="protein sequence ID" value="ORY06307.1"/>
    <property type="molecule type" value="Genomic_DNA"/>
</dbReference>
<dbReference type="Pfam" id="PF12937">
    <property type="entry name" value="F-box-like"/>
    <property type="match status" value="1"/>
</dbReference>
<proteinExistence type="predicted"/>
<accession>A0A1Y1Z8H5</accession>
<dbReference type="STRING" id="1314790.A0A1Y1Z8H5"/>
<dbReference type="SUPFAM" id="SSF52047">
    <property type="entry name" value="RNI-like"/>
    <property type="match status" value="2"/>
</dbReference>
<dbReference type="InterPro" id="IPR036047">
    <property type="entry name" value="F-box-like_dom_sf"/>
</dbReference>
<dbReference type="AlphaFoldDB" id="A0A1Y1Z8H5"/>
<evidence type="ECO:0000313" key="2">
    <source>
        <dbReference type="EMBL" id="ORY06307.1"/>
    </source>
</evidence>
<dbReference type="Gene3D" id="3.80.10.10">
    <property type="entry name" value="Ribonuclease Inhibitor"/>
    <property type="match status" value="1"/>
</dbReference>
<name>A0A1Y1Z8H5_9FUNG</name>
<dbReference type="InterPro" id="IPR032675">
    <property type="entry name" value="LRR_dom_sf"/>
</dbReference>
<feature type="domain" description="F-box" evidence="1">
    <location>
        <begin position="16"/>
        <end position="56"/>
    </location>
</feature>
<protein>
    <submittedName>
        <fullName evidence="2">RNI-like protein</fullName>
    </submittedName>
</protein>
<dbReference type="SUPFAM" id="SSF81383">
    <property type="entry name" value="F-box domain"/>
    <property type="match status" value="1"/>
</dbReference>
<dbReference type="OrthoDB" id="2130095at2759"/>
<dbReference type="InterPro" id="IPR001810">
    <property type="entry name" value="F-box_dom"/>
</dbReference>